<name>A0A974CYQ8_XENLA</name>
<keyword evidence="1" id="KW-1133">Transmembrane helix</keyword>
<evidence type="ECO:0000313" key="2">
    <source>
        <dbReference type="EMBL" id="OCT82313.1"/>
    </source>
</evidence>
<feature type="transmembrane region" description="Helical" evidence="1">
    <location>
        <begin position="60"/>
        <end position="83"/>
    </location>
</feature>
<dbReference type="Proteomes" id="UP000694892">
    <property type="component" value="Chromosome 4S"/>
</dbReference>
<keyword evidence="1" id="KW-0472">Membrane</keyword>
<keyword evidence="1" id="KW-0812">Transmembrane</keyword>
<dbReference type="EMBL" id="CM004473">
    <property type="protein sequence ID" value="OCT82313.1"/>
    <property type="molecule type" value="Genomic_DNA"/>
</dbReference>
<organism evidence="2 3">
    <name type="scientific">Xenopus laevis</name>
    <name type="common">African clawed frog</name>
    <dbReference type="NCBI Taxonomy" id="8355"/>
    <lineage>
        <taxon>Eukaryota</taxon>
        <taxon>Metazoa</taxon>
        <taxon>Chordata</taxon>
        <taxon>Craniata</taxon>
        <taxon>Vertebrata</taxon>
        <taxon>Euteleostomi</taxon>
        <taxon>Amphibia</taxon>
        <taxon>Batrachia</taxon>
        <taxon>Anura</taxon>
        <taxon>Pipoidea</taxon>
        <taxon>Pipidae</taxon>
        <taxon>Xenopodinae</taxon>
        <taxon>Xenopus</taxon>
        <taxon>Xenopus</taxon>
    </lineage>
</organism>
<proteinExistence type="predicted"/>
<dbReference type="AlphaFoldDB" id="A0A974CYQ8"/>
<evidence type="ECO:0000313" key="3">
    <source>
        <dbReference type="Proteomes" id="UP000694892"/>
    </source>
</evidence>
<protein>
    <submittedName>
        <fullName evidence="2">Uncharacterized protein</fullName>
    </submittedName>
</protein>
<accession>A0A974CYQ8</accession>
<sequence>MSLTKQMAVLPNKCSCSFSEKPIMGWLGEVAGDKILDWTSKFMKIDYQDTELIQNCRMELLLFICPFMVLVGAGCFMIMAKFFEKEKVNKFMNTPTTDVKQPLHLEITI</sequence>
<gene>
    <name evidence="2" type="ORF">XELAEV_18024834mg</name>
</gene>
<reference evidence="3" key="1">
    <citation type="journal article" date="2016" name="Nature">
        <title>Genome evolution in the allotetraploid frog Xenopus laevis.</title>
        <authorList>
            <person name="Session A.M."/>
            <person name="Uno Y."/>
            <person name="Kwon T."/>
            <person name="Chapman J.A."/>
            <person name="Toyoda A."/>
            <person name="Takahashi S."/>
            <person name="Fukui A."/>
            <person name="Hikosaka A."/>
            <person name="Suzuki A."/>
            <person name="Kondo M."/>
            <person name="van Heeringen S.J."/>
            <person name="Quigley I."/>
            <person name="Heinz S."/>
            <person name="Ogino H."/>
            <person name="Ochi H."/>
            <person name="Hellsten U."/>
            <person name="Lyons J.B."/>
            <person name="Simakov O."/>
            <person name="Putnam N."/>
            <person name="Stites J."/>
            <person name="Kuroki Y."/>
            <person name="Tanaka T."/>
            <person name="Michiue T."/>
            <person name="Watanabe M."/>
            <person name="Bogdanovic O."/>
            <person name="Lister R."/>
            <person name="Georgiou G."/>
            <person name="Paranjpe S.S."/>
            <person name="van Kruijsbergen I."/>
            <person name="Shu S."/>
            <person name="Carlson J."/>
            <person name="Kinoshita T."/>
            <person name="Ohta Y."/>
            <person name="Mawaribuchi S."/>
            <person name="Jenkins J."/>
            <person name="Grimwood J."/>
            <person name="Schmutz J."/>
            <person name="Mitros T."/>
            <person name="Mozaffari S.V."/>
            <person name="Suzuki Y."/>
            <person name="Haramoto Y."/>
            <person name="Yamamoto T.S."/>
            <person name="Takagi C."/>
            <person name="Heald R."/>
            <person name="Miller K."/>
            <person name="Haudenschild C."/>
            <person name="Kitzman J."/>
            <person name="Nakayama T."/>
            <person name="Izutsu Y."/>
            <person name="Robert J."/>
            <person name="Fortriede J."/>
            <person name="Burns K."/>
            <person name="Lotay V."/>
            <person name="Karimi K."/>
            <person name="Yasuoka Y."/>
            <person name="Dichmann D.S."/>
            <person name="Flajnik M.F."/>
            <person name="Houston D.W."/>
            <person name="Shendure J."/>
            <person name="DuPasquier L."/>
            <person name="Vize P.D."/>
            <person name="Zorn A.M."/>
            <person name="Ito M."/>
            <person name="Marcotte E.M."/>
            <person name="Wallingford J.B."/>
            <person name="Ito Y."/>
            <person name="Asashima M."/>
            <person name="Ueno N."/>
            <person name="Matsuda Y."/>
            <person name="Veenstra G.J."/>
            <person name="Fujiyama A."/>
            <person name="Harland R.M."/>
            <person name="Taira M."/>
            <person name="Rokhsar D.S."/>
        </authorList>
    </citation>
    <scope>NUCLEOTIDE SEQUENCE [LARGE SCALE GENOMIC DNA]</scope>
    <source>
        <strain evidence="3">J</strain>
    </source>
</reference>
<evidence type="ECO:0000256" key="1">
    <source>
        <dbReference type="SAM" id="Phobius"/>
    </source>
</evidence>